<gene>
    <name evidence="2" type="ORF">BBF96_03730</name>
</gene>
<keyword evidence="1" id="KW-0812">Transmembrane</keyword>
<dbReference type="AlphaFoldDB" id="A0A3S9SWE2"/>
<protein>
    <recommendedName>
        <fullName evidence="4">Type II secretion system protein GspC N-terminal domain-containing protein</fullName>
    </recommendedName>
</protein>
<reference evidence="2 3" key="1">
    <citation type="submission" date="2016-07" db="EMBL/GenBank/DDBJ databases">
        <title>Genome and transcriptome analysis of iron-reducing fermentative bacteria Anoxybacter fermentans.</title>
        <authorList>
            <person name="Zeng X."/>
            <person name="Shao Z."/>
        </authorList>
    </citation>
    <scope>NUCLEOTIDE SEQUENCE [LARGE SCALE GENOMIC DNA]</scope>
    <source>
        <strain evidence="2 3">DY22613</strain>
    </source>
</reference>
<evidence type="ECO:0008006" key="4">
    <source>
        <dbReference type="Google" id="ProtNLM"/>
    </source>
</evidence>
<evidence type="ECO:0000313" key="3">
    <source>
        <dbReference type="Proteomes" id="UP000267250"/>
    </source>
</evidence>
<keyword evidence="1" id="KW-0472">Membrane</keyword>
<sequence length="175" mass="20009">MKDRNSRNRRILLLLIFILLISISYLALEFSIYVDGRWQIVQGQEIGVKTNKDIETLKIELPKKIDYGNDYWNVLREGRLFFKSLPEKRTVPTNPQPKDQPVTPVTLIKPVCPWVAVGVLLGEEPTAILAHKQNQTSQTVKVGDKLGEYEVMQIEKDFVLLKSPDGEFKLELGGF</sequence>
<organism evidence="2 3">
    <name type="scientific">Anoxybacter fermentans</name>
    <dbReference type="NCBI Taxonomy" id="1323375"/>
    <lineage>
        <taxon>Bacteria</taxon>
        <taxon>Bacillati</taxon>
        <taxon>Bacillota</taxon>
        <taxon>Clostridia</taxon>
        <taxon>Halanaerobiales</taxon>
        <taxon>Anoxybacter</taxon>
    </lineage>
</organism>
<proteinExistence type="predicted"/>
<dbReference type="Proteomes" id="UP000267250">
    <property type="component" value="Chromosome"/>
</dbReference>
<dbReference type="KEGG" id="aft:BBF96_03730"/>
<accession>A0A3S9SWE2</accession>
<keyword evidence="1" id="KW-1133">Transmembrane helix</keyword>
<feature type="transmembrane region" description="Helical" evidence="1">
    <location>
        <begin position="12"/>
        <end position="34"/>
    </location>
</feature>
<keyword evidence="3" id="KW-1185">Reference proteome</keyword>
<dbReference type="RefSeq" id="WP_164730887.1">
    <property type="nucleotide sequence ID" value="NZ_CP016379.1"/>
</dbReference>
<evidence type="ECO:0000256" key="1">
    <source>
        <dbReference type="SAM" id="Phobius"/>
    </source>
</evidence>
<dbReference type="EMBL" id="CP016379">
    <property type="protein sequence ID" value="AZR72572.1"/>
    <property type="molecule type" value="Genomic_DNA"/>
</dbReference>
<name>A0A3S9SWE2_9FIRM</name>
<evidence type="ECO:0000313" key="2">
    <source>
        <dbReference type="EMBL" id="AZR72572.1"/>
    </source>
</evidence>